<dbReference type="Proteomes" id="UP000052230">
    <property type="component" value="Unassembled WGS sequence"/>
</dbReference>
<gene>
    <name evidence="1" type="ORF">XAC3562_890164</name>
</gene>
<accession>A0A0U5FJL0</accession>
<dbReference type="KEGG" id="xcw:J162_04198"/>
<dbReference type="KEGG" id="xcm:J164_04194"/>
<protein>
    <recommendedName>
        <fullName evidence="3">DUF3800 domain-containing protein</fullName>
    </recommendedName>
</protein>
<dbReference type="AlphaFoldDB" id="A0A0U5FJL0"/>
<keyword evidence="2" id="KW-1185">Reference proteome</keyword>
<organism evidence="1 2">
    <name type="scientific">Xanthomonas citri pv. citri</name>
    <dbReference type="NCBI Taxonomy" id="611301"/>
    <lineage>
        <taxon>Bacteria</taxon>
        <taxon>Pseudomonadati</taxon>
        <taxon>Pseudomonadota</taxon>
        <taxon>Gammaproteobacteria</taxon>
        <taxon>Lysobacterales</taxon>
        <taxon>Lysobacteraceae</taxon>
        <taxon>Xanthomonas</taxon>
    </lineage>
</organism>
<evidence type="ECO:0000313" key="1">
    <source>
        <dbReference type="EMBL" id="CEG18840.1"/>
    </source>
</evidence>
<dbReference type="KEGG" id="xcr:J163_04193"/>
<name>A0A0U5FJL0_XANCI</name>
<dbReference type="KEGG" id="xcu:J159_04193"/>
<proteinExistence type="predicted"/>
<evidence type="ECO:0008006" key="3">
    <source>
        <dbReference type="Google" id="ProtNLM"/>
    </source>
</evidence>
<dbReference type="KEGG" id="xcf:J172_04234"/>
<dbReference type="KEGG" id="xcn:J169_04241"/>
<evidence type="ECO:0000313" key="2">
    <source>
        <dbReference type="Proteomes" id="UP000052230"/>
    </source>
</evidence>
<sequence>MAQFSDYIVFVDESGDHGMAVDYARALRSAGMQ</sequence>
<reference evidence="1 2" key="1">
    <citation type="submission" date="2014-09" db="EMBL/GenBank/DDBJ databases">
        <authorList>
            <person name="Regsiter A."/>
        </authorList>
    </citation>
    <scope>NUCLEOTIDE SEQUENCE [LARGE SCALE GENOMIC DNA]</scope>
</reference>
<comment type="caution">
    <text evidence="1">The sequence shown here is derived from an EMBL/GenBank/DDBJ whole genome shotgun (WGS) entry which is preliminary data.</text>
</comment>
<dbReference type="EMBL" id="CCXZ01000187">
    <property type="protein sequence ID" value="CEG18840.1"/>
    <property type="molecule type" value="Genomic_DNA"/>
</dbReference>